<sequence length="85" mass="9469">MVIINSVGTKAGKAANMQVVAIPSVQTESDEFSVADNVIHSFLDFQPEIWRLPPFNDWVMKALPIEPIQFKGSYKNGYLQENSGL</sequence>
<keyword evidence="2" id="KW-1185">Reference proteome</keyword>
<dbReference type="Proteomes" id="UP000245207">
    <property type="component" value="Unassembled WGS sequence"/>
</dbReference>
<organism evidence="1 2">
    <name type="scientific">Artemisia annua</name>
    <name type="common">Sweet wormwood</name>
    <dbReference type="NCBI Taxonomy" id="35608"/>
    <lineage>
        <taxon>Eukaryota</taxon>
        <taxon>Viridiplantae</taxon>
        <taxon>Streptophyta</taxon>
        <taxon>Embryophyta</taxon>
        <taxon>Tracheophyta</taxon>
        <taxon>Spermatophyta</taxon>
        <taxon>Magnoliopsida</taxon>
        <taxon>eudicotyledons</taxon>
        <taxon>Gunneridae</taxon>
        <taxon>Pentapetalae</taxon>
        <taxon>asterids</taxon>
        <taxon>campanulids</taxon>
        <taxon>Asterales</taxon>
        <taxon>Asteraceae</taxon>
        <taxon>Asteroideae</taxon>
        <taxon>Anthemideae</taxon>
        <taxon>Artemisiinae</taxon>
        <taxon>Artemisia</taxon>
    </lineage>
</organism>
<evidence type="ECO:0000313" key="2">
    <source>
        <dbReference type="Proteomes" id="UP000245207"/>
    </source>
</evidence>
<gene>
    <name evidence="1" type="ORF">CTI12_AA130240</name>
</gene>
<dbReference type="InterPro" id="IPR023214">
    <property type="entry name" value="HAD_sf"/>
</dbReference>
<dbReference type="AlphaFoldDB" id="A0A2U1NRF0"/>
<reference evidence="1 2" key="1">
    <citation type="journal article" date="2018" name="Mol. Plant">
        <title>The genome of Artemisia annua provides insight into the evolution of Asteraceae family and artemisinin biosynthesis.</title>
        <authorList>
            <person name="Shen Q."/>
            <person name="Zhang L."/>
            <person name="Liao Z."/>
            <person name="Wang S."/>
            <person name="Yan T."/>
            <person name="Shi P."/>
            <person name="Liu M."/>
            <person name="Fu X."/>
            <person name="Pan Q."/>
            <person name="Wang Y."/>
            <person name="Lv Z."/>
            <person name="Lu X."/>
            <person name="Zhang F."/>
            <person name="Jiang W."/>
            <person name="Ma Y."/>
            <person name="Chen M."/>
            <person name="Hao X."/>
            <person name="Li L."/>
            <person name="Tang Y."/>
            <person name="Lv G."/>
            <person name="Zhou Y."/>
            <person name="Sun X."/>
            <person name="Brodelius P.E."/>
            <person name="Rose J.K.C."/>
            <person name="Tang K."/>
        </authorList>
    </citation>
    <scope>NUCLEOTIDE SEQUENCE [LARGE SCALE GENOMIC DNA]</scope>
    <source>
        <strain evidence="2">cv. Huhao1</strain>
        <tissue evidence="1">Leaf</tissue>
    </source>
</reference>
<comment type="caution">
    <text evidence="1">The sequence shown here is derived from an EMBL/GenBank/DDBJ whole genome shotgun (WGS) entry which is preliminary data.</text>
</comment>
<accession>A0A2U1NRF0</accession>
<dbReference type="Gene3D" id="3.40.50.1000">
    <property type="entry name" value="HAD superfamily/HAD-like"/>
    <property type="match status" value="1"/>
</dbReference>
<protein>
    <submittedName>
        <fullName evidence="1">Cof protein</fullName>
    </submittedName>
</protein>
<dbReference type="EMBL" id="PKPP01002316">
    <property type="protein sequence ID" value="PWA76089.1"/>
    <property type="molecule type" value="Genomic_DNA"/>
</dbReference>
<evidence type="ECO:0000313" key="1">
    <source>
        <dbReference type="EMBL" id="PWA76089.1"/>
    </source>
</evidence>
<dbReference type="OrthoDB" id="276388at2759"/>
<proteinExistence type="predicted"/>
<name>A0A2U1NRF0_ARTAN</name>
<dbReference type="STRING" id="35608.A0A2U1NRF0"/>